<name>A0ABV6PAX9_9MICC</name>
<dbReference type="PANTHER" id="PTHR43630">
    <property type="entry name" value="POLY-BETA-1,6-N-ACETYL-D-GLUCOSAMINE SYNTHASE"/>
    <property type="match status" value="1"/>
</dbReference>
<dbReference type="EMBL" id="JBHLUB010000029">
    <property type="protein sequence ID" value="MFC0582271.1"/>
    <property type="molecule type" value="Genomic_DNA"/>
</dbReference>
<reference evidence="6 7" key="1">
    <citation type="submission" date="2024-09" db="EMBL/GenBank/DDBJ databases">
        <authorList>
            <person name="Sun Q."/>
            <person name="Mori K."/>
        </authorList>
    </citation>
    <scope>NUCLEOTIDE SEQUENCE [LARGE SCALE GENOMIC DNA]</scope>
    <source>
        <strain evidence="6 7">NCAIM B.02604</strain>
    </source>
</reference>
<dbReference type="InterPro" id="IPR029044">
    <property type="entry name" value="Nucleotide-diphossugar_trans"/>
</dbReference>
<gene>
    <name evidence="6" type="ORF">ACFFFR_07750</name>
</gene>
<proteinExistence type="inferred from homology"/>
<evidence type="ECO:0000313" key="6">
    <source>
        <dbReference type="EMBL" id="MFC0582271.1"/>
    </source>
</evidence>
<dbReference type="Gene3D" id="3.90.550.10">
    <property type="entry name" value="Spore Coat Polysaccharide Biosynthesis Protein SpsA, Chain A"/>
    <property type="match status" value="1"/>
</dbReference>
<dbReference type="GO" id="GO:0016757">
    <property type="term" value="F:glycosyltransferase activity"/>
    <property type="evidence" value="ECO:0007669"/>
    <property type="project" value="UniProtKB-KW"/>
</dbReference>
<dbReference type="SUPFAM" id="SSF53448">
    <property type="entry name" value="Nucleotide-diphospho-sugar transferases"/>
    <property type="match status" value="1"/>
</dbReference>
<dbReference type="Proteomes" id="UP001589862">
    <property type="component" value="Unassembled WGS sequence"/>
</dbReference>
<feature type="transmembrane region" description="Helical" evidence="4">
    <location>
        <begin position="6"/>
        <end position="28"/>
    </location>
</feature>
<dbReference type="EC" id="2.4.-.-" evidence="6"/>
<keyword evidence="4" id="KW-0472">Membrane</keyword>
<organism evidence="6 7">
    <name type="scientific">Micrococcoides hystricis</name>
    <dbReference type="NCBI Taxonomy" id="1572761"/>
    <lineage>
        <taxon>Bacteria</taxon>
        <taxon>Bacillati</taxon>
        <taxon>Actinomycetota</taxon>
        <taxon>Actinomycetes</taxon>
        <taxon>Micrococcales</taxon>
        <taxon>Micrococcaceae</taxon>
        <taxon>Micrococcoides</taxon>
    </lineage>
</organism>
<keyword evidence="3 6" id="KW-0808">Transferase</keyword>
<evidence type="ECO:0000313" key="7">
    <source>
        <dbReference type="Proteomes" id="UP001589862"/>
    </source>
</evidence>
<evidence type="ECO:0000256" key="4">
    <source>
        <dbReference type="SAM" id="Phobius"/>
    </source>
</evidence>
<dbReference type="CDD" id="cd06423">
    <property type="entry name" value="CESA_like"/>
    <property type="match status" value="1"/>
</dbReference>
<evidence type="ECO:0000256" key="3">
    <source>
        <dbReference type="ARBA" id="ARBA00022679"/>
    </source>
</evidence>
<evidence type="ECO:0000256" key="2">
    <source>
        <dbReference type="ARBA" id="ARBA00022676"/>
    </source>
</evidence>
<keyword evidence="4" id="KW-0812">Transmembrane</keyword>
<accession>A0ABV6PAX9</accession>
<dbReference type="PANTHER" id="PTHR43630:SF1">
    <property type="entry name" value="POLY-BETA-1,6-N-ACETYL-D-GLUCOSAMINE SYNTHASE"/>
    <property type="match status" value="1"/>
</dbReference>
<sequence length="424" mass="47074">MLTVIIMTVVLMGLTTTFWAIVGATRLVQEPGLAKRLPLMVSHPGCPKLSDVAVLTAAHNEEAVIENTIRSALQHVTADQVFIVSDGSSDATSQIAHSYGVNVLDLNPNRGKAGALAAGIEHFQLDRNFEVVLFLDADTELAPDYFETGLPVFADPDVVAVAACARTQLDPAPHGFFANLFTHYRERLYQVVQRLVKYGQATRGIDVVNIVPGFASMYRSRILPLIDIQAPGLVIEDFNMTFEIQQKKLGRIEFHPAAAVAFTQDPDNLRDYRKQVLRWALGFWQTVRKHASLRGKFWISVWAYCIELVSSAFMFCFILPLLVLAGLAWVLFPDFFASQFPLFEPNWTVALLVLVVGILIPDLLLSCFAAAITGRWKFLLLAPFFPLIRFVDAFLSLRALIKALGQSVSTGQWVSPERRKVVAA</sequence>
<feature type="transmembrane region" description="Helical" evidence="4">
    <location>
        <begin position="297"/>
        <end position="330"/>
    </location>
</feature>
<dbReference type="InterPro" id="IPR001173">
    <property type="entry name" value="Glyco_trans_2-like"/>
</dbReference>
<dbReference type="RefSeq" id="WP_377459304.1">
    <property type="nucleotide sequence ID" value="NZ_JBHLUB010000029.1"/>
</dbReference>
<comment type="caution">
    <text evidence="6">The sequence shown here is derived from an EMBL/GenBank/DDBJ whole genome shotgun (WGS) entry which is preliminary data.</text>
</comment>
<dbReference type="Pfam" id="PF00535">
    <property type="entry name" value="Glycos_transf_2"/>
    <property type="match status" value="1"/>
</dbReference>
<feature type="domain" description="Glycosyltransferase 2-like" evidence="5">
    <location>
        <begin position="54"/>
        <end position="170"/>
    </location>
</feature>
<keyword evidence="4" id="KW-1133">Transmembrane helix</keyword>
<protein>
    <submittedName>
        <fullName evidence="6">Glycosyltransferase</fullName>
        <ecNumber evidence="6">2.4.-.-</ecNumber>
    </submittedName>
</protein>
<keyword evidence="7" id="KW-1185">Reference proteome</keyword>
<feature type="transmembrane region" description="Helical" evidence="4">
    <location>
        <begin position="350"/>
        <end position="371"/>
    </location>
</feature>
<evidence type="ECO:0000256" key="1">
    <source>
        <dbReference type="ARBA" id="ARBA00006739"/>
    </source>
</evidence>
<comment type="similarity">
    <text evidence="1">Belongs to the glycosyltransferase 2 family.</text>
</comment>
<keyword evidence="2 6" id="KW-0328">Glycosyltransferase</keyword>
<evidence type="ECO:0000259" key="5">
    <source>
        <dbReference type="Pfam" id="PF00535"/>
    </source>
</evidence>